<dbReference type="Proteomes" id="UP000314294">
    <property type="component" value="Unassembled WGS sequence"/>
</dbReference>
<protein>
    <submittedName>
        <fullName evidence="1">Uncharacterized protein</fullName>
    </submittedName>
</protein>
<evidence type="ECO:0000313" key="1">
    <source>
        <dbReference type="EMBL" id="TNN68085.1"/>
    </source>
</evidence>
<proteinExistence type="predicted"/>
<name>A0A4Z2HRZ5_9TELE</name>
<dbReference type="AlphaFoldDB" id="A0A4Z2HRZ5"/>
<accession>A0A4Z2HRZ5</accession>
<gene>
    <name evidence="1" type="ORF">EYF80_021730</name>
</gene>
<evidence type="ECO:0000313" key="2">
    <source>
        <dbReference type="Proteomes" id="UP000314294"/>
    </source>
</evidence>
<dbReference type="EMBL" id="SRLO01000195">
    <property type="protein sequence ID" value="TNN68085.1"/>
    <property type="molecule type" value="Genomic_DNA"/>
</dbReference>
<sequence length="134" mass="15157">MSDRGRNRKIALQRKRFLGQRRRKRTVPLSKIPTPDDSVTHVVFNMLLQIQTLNSTLRTYIINIILHHLDNSLLYDCVFNSLLITYSTVIHTMDARMSRNFSGDAAVTFVLRSESGPLSDAPDDVLLSGISGLE</sequence>
<comment type="caution">
    <text evidence="1">The sequence shown here is derived from an EMBL/GenBank/DDBJ whole genome shotgun (WGS) entry which is preliminary data.</text>
</comment>
<reference evidence="1 2" key="1">
    <citation type="submission" date="2019-03" db="EMBL/GenBank/DDBJ databases">
        <title>First draft genome of Liparis tanakae, snailfish: a comprehensive survey of snailfish specific genes.</title>
        <authorList>
            <person name="Kim W."/>
            <person name="Song I."/>
            <person name="Jeong J.-H."/>
            <person name="Kim D."/>
            <person name="Kim S."/>
            <person name="Ryu S."/>
            <person name="Song J.Y."/>
            <person name="Lee S.K."/>
        </authorList>
    </citation>
    <scope>NUCLEOTIDE SEQUENCE [LARGE SCALE GENOMIC DNA]</scope>
    <source>
        <tissue evidence="1">Muscle</tissue>
    </source>
</reference>
<keyword evidence="2" id="KW-1185">Reference proteome</keyword>
<organism evidence="1 2">
    <name type="scientific">Liparis tanakae</name>
    <name type="common">Tanaka's snailfish</name>
    <dbReference type="NCBI Taxonomy" id="230148"/>
    <lineage>
        <taxon>Eukaryota</taxon>
        <taxon>Metazoa</taxon>
        <taxon>Chordata</taxon>
        <taxon>Craniata</taxon>
        <taxon>Vertebrata</taxon>
        <taxon>Euteleostomi</taxon>
        <taxon>Actinopterygii</taxon>
        <taxon>Neopterygii</taxon>
        <taxon>Teleostei</taxon>
        <taxon>Neoteleostei</taxon>
        <taxon>Acanthomorphata</taxon>
        <taxon>Eupercaria</taxon>
        <taxon>Perciformes</taxon>
        <taxon>Cottioidei</taxon>
        <taxon>Cottales</taxon>
        <taxon>Liparidae</taxon>
        <taxon>Liparis</taxon>
    </lineage>
</organism>